<evidence type="ECO:0000313" key="4">
    <source>
        <dbReference type="Proteomes" id="UP000756132"/>
    </source>
</evidence>
<keyword evidence="2" id="KW-1133">Transmembrane helix</keyword>
<sequence>MVLEEATSSSEPQPSFNEALPTSSPDLYSGDRNPQVLETRNSSYITISPGVHVNTQNLPRPWMGATPRGLNTAIFEACQQASIIMNRPVRQEEADALAFHFARAVRIGSYGTPIGSAVGAALWYRGFKNGSYRFPGYTPNKERFNPNKFGRLQGRNAKYMWHSLRFGAYGIVGVMMGSVLIGSYALTAGSAGRLMDPRLKELKEKIIANSKQGKNGELLPGQMAGGGEVDQTGGQRQGETYDMERQRRGVQRAGRESGAWQTQNIMDDASPTGAMFMSDYQENESPSDSGVMSDGHVKQRDSQVRFEEARRDAQQSRNDGFGAAPKSSGSAWERLRQQASSGEPGQSSTKSRRDASSPVDSFMSLQGEDNRRQEQKAFDQKMEREREGKDFESQSGGWRR</sequence>
<reference evidence="3" key="2">
    <citation type="journal article" date="2022" name="Microb. Genom.">
        <title>A chromosome-scale genome assembly of the tomato pathogen Cladosporium fulvum reveals a compartmentalized genome architecture and the presence of a dispensable chromosome.</title>
        <authorList>
            <person name="Zaccaron A.Z."/>
            <person name="Chen L.H."/>
            <person name="Samaras A."/>
            <person name="Stergiopoulos I."/>
        </authorList>
    </citation>
    <scope>NUCLEOTIDE SEQUENCE</scope>
    <source>
        <strain evidence="3">Race5_Kim</strain>
    </source>
</reference>
<feature type="transmembrane region" description="Helical" evidence="2">
    <location>
        <begin position="166"/>
        <end position="186"/>
    </location>
</feature>
<dbReference type="OrthoDB" id="4204700at2759"/>
<evidence type="ECO:0000256" key="2">
    <source>
        <dbReference type="SAM" id="Phobius"/>
    </source>
</evidence>
<proteinExistence type="predicted"/>
<dbReference type="RefSeq" id="XP_047765320.1">
    <property type="nucleotide sequence ID" value="XM_047910531.1"/>
</dbReference>
<organism evidence="3 4">
    <name type="scientific">Passalora fulva</name>
    <name type="common">Tomato leaf mold</name>
    <name type="synonym">Cladosporium fulvum</name>
    <dbReference type="NCBI Taxonomy" id="5499"/>
    <lineage>
        <taxon>Eukaryota</taxon>
        <taxon>Fungi</taxon>
        <taxon>Dikarya</taxon>
        <taxon>Ascomycota</taxon>
        <taxon>Pezizomycotina</taxon>
        <taxon>Dothideomycetes</taxon>
        <taxon>Dothideomycetidae</taxon>
        <taxon>Mycosphaerellales</taxon>
        <taxon>Mycosphaerellaceae</taxon>
        <taxon>Fulvia</taxon>
    </lineage>
</organism>
<name>A0A9Q8PE82_PASFU</name>
<dbReference type="KEGG" id="ffu:CLAFUR5_11383"/>
<feature type="region of interest" description="Disordered" evidence="1">
    <location>
        <begin position="1"/>
        <end position="33"/>
    </location>
</feature>
<feature type="compositionally biased region" description="Polar residues" evidence="1">
    <location>
        <begin position="1"/>
        <end position="26"/>
    </location>
</feature>
<feature type="compositionally biased region" description="Basic and acidic residues" evidence="1">
    <location>
        <begin position="368"/>
        <end position="392"/>
    </location>
</feature>
<keyword evidence="2" id="KW-0812">Transmembrane</keyword>
<dbReference type="OMA" id="GRFNPNE"/>
<feature type="compositionally biased region" description="Polar residues" evidence="1">
    <location>
        <begin position="337"/>
        <end position="349"/>
    </location>
</feature>
<gene>
    <name evidence="3" type="ORF">CLAFUR5_11383</name>
</gene>
<accession>A0A9Q8PE82</accession>
<dbReference type="AlphaFoldDB" id="A0A9Q8PE82"/>
<keyword evidence="4" id="KW-1185">Reference proteome</keyword>
<dbReference type="Proteomes" id="UP000756132">
    <property type="component" value="Chromosome 8"/>
</dbReference>
<reference evidence="3" key="1">
    <citation type="submission" date="2021-12" db="EMBL/GenBank/DDBJ databases">
        <authorList>
            <person name="Zaccaron A."/>
            <person name="Stergiopoulos I."/>
        </authorList>
    </citation>
    <scope>NUCLEOTIDE SEQUENCE</scope>
    <source>
        <strain evidence="3">Race5_Kim</strain>
    </source>
</reference>
<dbReference type="GeneID" id="71991261"/>
<dbReference type="EMBL" id="CP090170">
    <property type="protein sequence ID" value="UJO20954.1"/>
    <property type="molecule type" value="Genomic_DNA"/>
</dbReference>
<protein>
    <submittedName>
        <fullName evidence="3">Uncharacterized protein</fullName>
    </submittedName>
</protein>
<feature type="region of interest" description="Disordered" evidence="1">
    <location>
        <begin position="211"/>
        <end position="400"/>
    </location>
</feature>
<evidence type="ECO:0000256" key="1">
    <source>
        <dbReference type="SAM" id="MobiDB-lite"/>
    </source>
</evidence>
<feature type="compositionally biased region" description="Basic and acidic residues" evidence="1">
    <location>
        <begin position="295"/>
        <end position="314"/>
    </location>
</feature>
<keyword evidence="2" id="KW-0472">Membrane</keyword>
<evidence type="ECO:0000313" key="3">
    <source>
        <dbReference type="EMBL" id="UJO20954.1"/>
    </source>
</evidence>